<dbReference type="EMBL" id="JBBCAQ010000006">
    <property type="protein sequence ID" value="KAK7603594.1"/>
    <property type="molecule type" value="Genomic_DNA"/>
</dbReference>
<name>A0AAN9TQX9_9HEMI</name>
<evidence type="ECO:0000313" key="3">
    <source>
        <dbReference type="Proteomes" id="UP001367676"/>
    </source>
</evidence>
<accession>A0AAN9TQX9</accession>
<proteinExistence type="predicted"/>
<reference evidence="2 3" key="1">
    <citation type="submission" date="2024-03" db="EMBL/GenBank/DDBJ databases">
        <title>Adaptation during the transition from Ophiocordyceps entomopathogen to insect associate is accompanied by gene loss and intensified selection.</title>
        <authorList>
            <person name="Ward C.M."/>
            <person name="Onetto C.A."/>
            <person name="Borneman A.R."/>
        </authorList>
    </citation>
    <scope>NUCLEOTIDE SEQUENCE [LARGE SCALE GENOMIC DNA]</scope>
    <source>
        <strain evidence="2">AWRI1</strain>
        <tissue evidence="2">Single Adult Female</tissue>
    </source>
</reference>
<sequence>MVPTGKETPIEPAEKLPSTTVVPSARKLPAPVHEYTYENPEPPPLDPSYVPIRFDYIQYLSPHAIVYVPMQLKTASYVHKLPDKYKQKYEKYPKVPIKVLQKYQDYPVNLQKKYYHYFLTQSKV</sequence>
<gene>
    <name evidence="2" type="ORF">V9T40_003593</name>
</gene>
<keyword evidence="3" id="KW-1185">Reference proteome</keyword>
<protein>
    <submittedName>
        <fullName evidence="2">Uncharacterized protein</fullName>
    </submittedName>
</protein>
<comment type="caution">
    <text evidence="2">The sequence shown here is derived from an EMBL/GenBank/DDBJ whole genome shotgun (WGS) entry which is preliminary data.</text>
</comment>
<feature type="region of interest" description="Disordered" evidence="1">
    <location>
        <begin position="1"/>
        <end position="21"/>
    </location>
</feature>
<dbReference type="Proteomes" id="UP001367676">
    <property type="component" value="Unassembled WGS sequence"/>
</dbReference>
<dbReference type="AlphaFoldDB" id="A0AAN9TQX9"/>
<organism evidence="2 3">
    <name type="scientific">Parthenolecanium corni</name>
    <dbReference type="NCBI Taxonomy" id="536013"/>
    <lineage>
        <taxon>Eukaryota</taxon>
        <taxon>Metazoa</taxon>
        <taxon>Ecdysozoa</taxon>
        <taxon>Arthropoda</taxon>
        <taxon>Hexapoda</taxon>
        <taxon>Insecta</taxon>
        <taxon>Pterygota</taxon>
        <taxon>Neoptera</taxon>
        <taxon>Paraneoptera</taxon>
        <taxon>Hemiptera</taxon>
        <taxon>Sternorrhyncha</taxon>
        <taxon>Coccoidea</taxon>
        <taxon>Coccidae</taxon>
        <taxon>Parthenolecanium</taxon>
    </lineage>
</organism>
<evidence type="ECO:0000256" key="1">
    <source>
        <dbReference type="SAM" id="MobiDB-lite"/>
    </source>
</evidence>
<evidence type="ECO:0000313" key="2">
    <source>
        <dbReference type="EMBL" id="KAK7603594.1"/>
    </source>
</evidence>